<feature type="compositionally biased region" description="Basic residues" evidence="2">
    <location>
        <begin position="20"/>
        <end position="29"/>
    </location>
</feature>
<evidence type="ECO:0000259" key="4">
    <source>
        <dbReference type="Pfam" id="PF03816"/>
    </source>
</evidence>
<dbReference type="PANTHER" id="PTHR33392">
    <property type="entry name" value="POLYISOPRENYL-TEICHOIC ACID--PEPTIDOGLYCAN TEICHOIC ACID TRANSFERASE TAGU"/>
    <property type="match status" value="1"/>
</dbReference>
<organism evidence="5 6">
    <name type="scientific">Kineosporia corallincola</name>
    <dbReference type="NCBI Taxonomy" id="2835133"/>
    <lineage>
        <taxon>Bacteria</taxon>
        <taxon>Bacillati</taxon>
        <taxon>Actinomycetota</taxon>
        <taxon>Actinomycetes</taxon>
        <taxon>Kineosporiales</taxon>
        <taxon>Kineosporiaceae</taxon>
        <taxon>Kineosporia</taxon>
    </lineage>
</organism>
<proteinExistence type="inferred from homology"/>
<dbReference type="Pfam" id="PF03816">
    <property type="entry name" value="LytR_cpsA_psr"/>
    <property type="match status" value="1"/>
</dbReference>
<evidence type="ECO:0000256" key="2">
    <source>
        <dbReference type="SAM" id="MobiDB-lite"/>
    </source>
</evidence>
<keyword evidence="6" id="KW-1185">Reference proteome</keyword>
<keyword evidence="3" id="KW-0812">Transmembrane</keyword>
<feature type="region of interest" description="Disordered" evidence="2">
    <location>
        <begin position="511"/>
        <end position="575"/>
    </location>
</feature>
<feature type="transmembrane region" description="Helical" evidence="3">
    <location>
        <begin position="198"/>
        <end position="217"/>
    </location>
</feature>
<gene>
    <name evidence="5" type="ORF">KIH74_15560</name>
</gene>
<comment type="caution">
    <text evidence="5">The sequence shown here is derived from an EMBL/GenBank/DDBJ whole genome shotgun (WGS) entry which is preliminary data.</text>
</comment>
<dbReference type="EMBL" id="JAHBAY010000006">
    <property type="protein sequence ID" value="MBT0770359.1"/>
    <property type="molecule type" value="Genomic_DNA"/>
</dbReference>
<evidence type="ECO:0000256" key="1">
    <source>
        <dbReference type="ARBA" id="ARBA00006068"/>
    </source>
</evidence>
<dbReference type="Proteomes" id="UP001197247">
    <property type="component" value="Unassembled WGS sequence"/>
</dbReference>
<feature type="compositionally biased region" description="Gly residues" evidence="2">
    <location>
        <begin position="42"/>
        <end position="62"/>
    </location>
</feature>
<dbReference type="InterPro" id="IPR050922">
    <property type="entry name" value="LytR/CpsA/Psr_CW_biosynth"/>
</dbReference>
<comment type="similarity">
    <text evidence="1">Belongs to the LytR/CpsA/Psr (LCP) family.</text>
</comment>
<sequence>MPASRSPATRGPSRPGTGPRVRHSQRLRVAHTGEVPIRRDPPGGGGGPPGGPGGPRGPGGPKDPGEPRPPRPDVAARSALRVRRSITLLALTLLVPGAAQLVAGPSSSHHHAAGLSRARLLVARGATRAWLGAATLTVLLACLALISREWVLGLFTHQWVIRPLAVVFFAGAVVWPLLLLDAWRIGQAPELTQRARRWIALLTAVLMLATFAVPLAFGRRAWAAADLLSGVFGSGKDSAAVDGRYNVLLLGGDTGPTRVGTRPDSINLASVDEKTGRTALFSLPRNLQNVPFPAGSPAAKALPHGYDCGDDCLLNAVYKYGNDNPSLFPGTQDPGAEAMMQAVEGVTGLKVNYYVIIDLRGFQSLIDAVGGIDILVTARTPIGGGSAPIHGWIETGDQHLDGYHALWYARSRATTSDYDRMARQRCVMTAMVNQLDPATVLKNFQSIASAGSEVMATDIPANRLPAFLNLAQKAKGSNIRSVQFVPPVIVPKAPDFAEIRRQVAATVKGLEEGGAQTTATSAPVSADPGRSAQKSPQPEDDDTRPAGSSSSTSPQASATSSRNASVDVRSVCVAG</sequence>
<evidence type="ECO:0000313" key="5">
    <source>
        <dbReference type="EMBL" id="MBT0770359.1"/>
    </source>
</evidence>
<dbReference type="RefSeq" id="WP_214156656.1">
    <property type="nucleotide sequence ID" value="NZ_JAHBAY010000006.1"/>
</dbReference>
<keyword evidence="3" id="KW-1133">Transmembrane helix</keyword>
<dbReference type="InterPro" id="IPR004474">
    <property type="entry name" value="LytR_CpsA_psr"/>
</dbReference>
<keyword evidence="3" id="KW-0472">Membrane</keyword>
<evidence type="ECO:0000313" key="6">
    <source>
        <dbReference type="Proteomes" id="UP001197247"/>
    </source>
</evidence>
<accession>A0ABS5TGY5</accession>
<dbReference type="PANTHER" id="PTHR33392:SF6">
    <property type="entry name" value="POLYISOPRENYL-TEICHOIC ACID--PEPTIDOGLYCAN TEICHOIC ACID TRANSFERASE TAGU"/>
    <property type="match status" value="1"/>
</dbReference>
<protein>
    <submittedName>
        <fullName evidence="5">LCP family protein</fullName>
    </submittedName>
</protein>
<reference evidence="5 6" key="1">
    <citation type="submission" date="2021-05" db="EMBL/GenBank/DDBJ databases">
        <title>Kineosporia and Streptomyces sp. nov. two new marine actinobacteria isolated from Coral.</title>
        <authorList>
            <person name="Buangrab K."/>
            <person name="Sutthacheep M."/>
            <person name="Yeemin T."/>
            <person name="Harunari E."/>
            <person name="Igarashi Y."/>
            <person name="Kanchanasin P."/>
            <person name="Tanasupawat S."/>
            <person name="Phongsopitanun W."/>
        </authorList>
    </citation>
    <scope>NUCLEOTIDE SEQUENCE [LARGE SCALE GENOMIC DNA]</scope>
    <source>
        <strain evidence="5 6">J2-2</strain>
    </source>
</reference>
<feature type="transmembrane region" description="Helical" evidence="3">
    <location>
        <begin position="129"/>
        <end position="147"/>
    </location>
</feature>
<feature type="compositionally biased region" description="Low complexity" evidence="2">
    <location>
        <begin position="548"/>
        <end position="561"/>
    </location>
</feature>
<evidence type="ECO:0000256" key="3">
    <source>
        <dbReference type="SAM" id="Phobius"/>
    </source>
</evidence>
<feature type="domain" description="Cell envelope-related transcriptional attenuator" evidence="4">
    <location>
        <begin position="262"/>
        <end position="435"/>
    </location>
</feature>
<name>A0ABS5TGY5_9ACTN</name>
<feature type="transmembrane region" description="Helical" evidence="3">
    <location>
        <begin position="159"/>
        <end position="178"/>
    </location>
</feature>
<dbReference type="Gene3D" id="3.40.630.190">
    <property type="entry name" value="LCP protein"/>
    <property type="match status" value="1"/>
</dbReference>
<feature type="region of interest" description="Disordered" evidence="2">
    <location>
        <begin position="1"/>
        <end position="77"/>
    </location>
</feature>
<dbReference type="NCBIfam" id="TIGR00350">
    <property type="entry name" value="lytR_cpsA_psr"/>
    <property type="match status" value="1"/>
</dbReference>